<comment type="caution">
    <text evidence="2">Lacks conserved residue(s) required for the propagation of feature annotation.</text>
</comment>
<accession>A0A1H7YBZ9</accession>
<dbReference type="PANTHER" id="PTHR44591:SF23">
    <property type="entry name" value="CHEY SUBFAMILY"/>
    <property type="match status" value="1"/>
</dbReference>
<dbReference type="InterPro" id="IPR050595">
    <property type="entry name" value="Bact_response_regulator"/>
</dbReference>
<dbReference type="SMART" id="SM00448">
    <property type="entry name" value="REC"/>
    <property type="match status" value="1"/>
</dbReference>
<name>A0A1H7YBZ9_9BACT</name>
<evidence type="ECO:0000259" key="3">
    <source>
        <dbReference type="PROSITE" id="PS50110"/>
    </source>
</evidence>
<dbReference type="Gene3D" id="3.40.50.2300">
    <property type="match status" value="1"/>
</dbReference>
<dbReference type="EMBL" id="FOBB01000004">
    <property type="protein sequence ID" value="SEM42848.1"/>
    <property type="molecule type" value="Genomic_DNA"/>
</dbReference>
<dbReference type="Pfam" id="PF00072">
    <property type="entry name" value="Response_reg"/>
    <property type="match status" value="1"/>
</dbReference>
<dbReference type="RefSeq" id="WP_089915290.1">
    <property type="nucleotide sequence ID" value="NZ_FOBB01000004.1"/>
</dbReference>
<organism evidence="4 5">
    <name type="scientific">Chitinophaga rupis</name>
    <dbReference type="NCBI Taxonomy" id="573321"/>
    <lineage>
        <taxon>Bacteria</taxon>
        <taxon>Pseudomonadati</taxon>
        <taxon>Bacteroidota</taxon>
        <taxon>Chitinophagia</taxon>
        <taxon>Chitinophagales</taxon>
        <taxon>Chitinophagaceae</taxon>
        <taxon>Chitinophaga</taxon>
    </lineage>
</organism>
<evidence type="ECO:0000313" key="5">
    <source>
        <dbReference type="Proteomes" id="UP000198984"/>
    </source>
</evidence>
<dbReference type="CDD" id="cd00156">
    <property type="entry name" value="REC"/>
    <property type="match status" value="1"/>
</dbReference>
<sequence length="124" mass="13979">MEKTILIIERNTETVFFYRKLLPEHGYAIEHVSSDSQLLKYDFHIPDLFIINSRFLTLNECEICQHLKNGPLTKDVPVIIISGTRNMDVMAKQCGATALVEKPFTSANLLAVIKRCLGETGGQL</sequence>
<keyword evidence="1" id="KW-0597">Phosphoprotein</keyword>
<dbReference type="GO" id="GO:0000160">
    <property type="term" value="P:phosphorelay signal transduction system"/>
    <property type="evidence" value="ECO:0007669"/>
    <property type="project" value="InterPro"/>
</dbReference>
<dbReference type="PANTHER" id="PTHR44591">
    <property type="entry name" value="STRESS RESPONSE REGULATOR PROTEIN 1"/>
    <property type="match status" value="1"/>
</dbReference>
<dbReference type="InterPro" id="IPR001789">
    <property type="entry name" value="Sig_transdc_resp-reg_receiver"/>
</dbReference>
<dbReference type="InterPro" id="IPR011006">
    <property type="entry name" value="CheY-like_superfamily"/>
</dbReference>
<gene>
    <name evidence="4" type="ORF">SAMN04488505_104371</name>
</gene>
<feature type="domain" description="Response regulatory" evidence="3">
    <location>
        <begin position="4"/>
        <end position="117"/>
    </location>
</feature>
<evidence type="ECO:0000256" key="2">
    <source>
        <dbReference type="PROSITE-ProRule" id="PRU00169"/>
    </source>
</evidence>
<dbReference type="STRING" id="573321.SAMN04488505_104371"/>
<evidence type="ECO:0000256" key="1">
    <source>
        <dbReference type="ARBA" id="ARBA00022553"/>
    </source>
</evidence>
<evidence type="ECO:0000313" key="4">
    <source>
        <dbReference type="EMBL" id="SEM42848.1"/>
    </source>
</evidence>
<protein>
    <submittedName>
        <fullName evidence="4">Two-component system, OmpR family, phosphate regulon response regulator PhoB</fullName>
    </submittedName>
</protein>
<dbReference type="PROSITE" id="PS50110">
    <property type="entry name" value="RESPONSE_REGULATORY"/>
    <property type="match status" value="1"/>
</dbReference>
<dbReference type="OrthoDB" id="9789181at2"/>
<dbReference type="SUPFAM" id="SSF52172">
    <property type="entry name" value="CheY-like"/>
    <property type="match status" value="1"/>
</dbReference>
<reference evidence="4 5" key="1">
    <citation type="submission" date="2016-10" db="EMBL/GenBank/DDBJ databases">
        <authorList>
            <person name="de Groot N.N."/>
        </authorList>
    </citation>
    <scope>NUCLEOTIDE SEQUENCE [LARGE SCALE GENOMIC DNA]</scope>
    <source>
        <strain evidence="4 5">DSM 21039</strain>
    </source>
</reference>
<keyword evidence="5" id="KW-1185">Reference proteome</keyword>
<dbReference type="AlphaFoldDB" id="A0A1H7YBZ9"/>
<dbReference type="Proteomes" id="UP000198984">
    <property type="component" value="Unassembled WGS sequence"/>
</dbReference>
<proteinExistence type="predicted"/>